<sequence length="475" mass="53638">MTVPIWRFHIPIHERYHVCKKNLHRSRMVTRCAIAVLPTTIIAIVFTGAYGASESQPGERRSPNIVVHRRGTTELVATLYVFCMWSRGRIVQLPAGMWEIPTSQWPDAGTTQVIKGDGDTSYRGQILANTTVWPHPNPNSLTHPCAFVHRSVPDITRVGSDRTSQFRPGAELQMQNLRADYCTYDSRTKSAHAPTGPRRYYMLSKCDQKRWSVSATGWEDREAETPTRQKKLKAARLPDLTSQPRRASGRCWGELPPAGRTAPRILMLKFMETCGRDSGFGSSRFQRETCLQHIVILRREVSKARMVHEILGRPRTTRHKTTLQEKNMAVLKYWVVLALKDVNLLHSHHPTGAAVTERLACSPSTKTSRVQSSASQRVSSVISRFPRPCIPALLRTYLTLIGSQDPDCNTFRYRTVADANFYQITPEFTGYVWSYFPNSSSCLSTATFLPEIRPMSPAGHSTLPDGRHSKARNHA</sequence>
<protein>
    <submittedName>
        <fullName evidence="2">Uncharacterized protein</fullName>
    </submittedName>
</protein>
<proteinExistence type="predicted"/>
<dbReference type="EMBL" id="JARBHB010000002">
    <property type="protein sequence ID" value="KAJ8894252.1"/>
    <property type="molecule type" value="Genomic_DNA"/>
</dbReference>
<organism evidence="2 3">
    <name type="scientific">Dryococelus australis</name>
    <dbReference type="NCBI Taxonomy" id="614101"/>
    <lineage>
        <taxon>Eukaryota</taxon>
        <taxon>Metazoa</taxon>
        <taxon>Ecdysozoa</taxon>
        <taxon>Arthropoda</taxon>
        <taxon>Hexapoda</taxon>
        <taxon>Insecta</taxon>
        <taxon>Pterygota</taxon>
        <taxon>Neoptera</taxon>
        <taxon>Polyneoptera</taxon>
        <taxon>Phasmatodea</taxon>
        <taxon>Verophasmatodea</taxon>
        <taxon>Anareolatae</taxon>
        <taxon>Phasmatidae</taxon>
        <taxon>Eurycanthinae</taxon>
        <taxon>Dryococelus</taxon>
    </lineage>
</organism>
<keyword evidence="1" id="KW-0812">Transmembrane</keyword>
<dbReference type="Proteomes" id="UP001159363">
    <property type="component" value="Chromosome 2"/>
</dbReference>
<keyword evidence="1" id="KW-0472">Membrane</keyword>
<keyword evidence="3" id="KW-1185">Reference proteome</keyword>
<name>A0ABQ9IC36_9NEOP</name>
<evidence type="ECO:0000256" key="1">
    <source>
        <dbReference type="SAM" id="Phobius"/>
    </source>
</evidence>
<keyword evidence="1" id="KW-1133">Transmembrane helix</keyword>
<comment type="caution">
    <text evidence="2">The sequence shown here is derived from an EMBL/GenBank/DDBJ whole genome shotgun (WGS) entry which is preliminary data.</text>
</comment>
<reference evidence="2 3" key="1">
    <citation type="submission" date="2023-02" db="EMBL/GenBank/DDBJ databases">
        <title>LHISI_Scaffold_Assembly.</title>
        <authorList>
            <person name="Stuart O.P."/>
            <person name="Cleave R."/>
            <person name="Magrath M.J.L."/>
            <person name="Mikheyev A.S."/>
        </authorList>
    </citation>
    <scope>NUCLEOTIDE SEQUENCE [LARGE SCALE GENOMIC DNA]</scope>
    <source>
        <strain evidence="2">Daus_M_001</strain>
        <tissue evidence="2">Leg muscle</tissue>
    </source>
</reference>
<evidence type="ECO:0000313" key="2">
    <source>
        <dbReference type="EMBL" id="KAJ8894252.1"/>
    </source>
</evidence>
<gene>
    <name evidence="2" type="ORF">PR048_006864</name>
</gene>
<feature type="transmembrane region" description="Helical" evidence="1">
    <location>
        <begin position="32"/>
        <end position="52"/>
    </location>
</feature>
<accession>A0ABQ9IC36</accession>
<evidence type="ECO:0000313" key="3">
    <source>
        <dbReference type="Proteomes" id="UP001159363"/>
    </source>
</evidence>